<feature type="active site" evidence="7">
    <location>
        <position position="826"/>
    </location>
</feature>
<dbReference type="GO" id="GO:0008810">
    <property type="term" value="F:cellulase activity"/>
    <property type="evidence" value="ECO:0007669"/>
    <property type="project" value="UniProtKB-EC"/>
</dbReference>
<dbReference type="Pfam" id="PF08238">
    <property type="entry name" value="Sel1"/>
    <property type="match status" value="7"/>
</dbReference>
<dbReference type="AlphaFoldDB" id="A0A9W4WSP7"/>
<dbReference type="EMBL" id="CAMKVN010000578">
    <property type="protein sequence ID" value="CAI2169390.1"/>
    <property type="molecule type" value="Genomic_DNA"/>
</dbReference>
<dbReference type="InterPro" id="IPR011990">
    <property type="entry name" value="TPR-like_helical_dom_sf"/>
</dbReference>
<dbReference type="Pfam" id="PF00759">
    <property type="entry name" value="Glyco_hydro_9"/>
    <property type="match status" value="1"/>
</dbReference>
<evidence type="ECO:0000313" key="12">
    <source>
        <dbReference type="Proteomes" id="UP001153678"/>
    </source>
</evidence>
<keyword evidence="9" id="KW-0472">Membrane</keyword>
<keyword evidence="9" id="KW-1133">Transmembrane helix</keyword>
<evidence type="ECO:0000256" key="4">
    <source>
        <dbReference type="ARBA" id="ARBA00023001"/>
    </source>
</evidence>
<dbReference type="Gene3D" id="1.25.40.10">
    <property type="entry name" value="Tetratricopeptide repeat domain"/>
    <property type="match status" value="1"/>
</dbReference>
<evidence type="ECO:0000256" key="1">
    <source>
        <dbReference type="ARBA" id="ARBA00000966"/>
    </source>
</evidence>
<evidence type="ECO:0000259" key="10">
    <source>
        <dbReference type="Pfam" id="PF00759"/>
    </source>
</evidence>
<feature type="domain" description="Glycoside hydrolase family 9" evidence="10">
    <location>
        <begin position="407"/>
        <end position="838"/>
    </location>
</feature>
<evidence type="ECO:0000256" key="7">
    <source>
        <dbReference type="PROSITE-ProRule" id="PRU10060"/>
    </source>
</evidence>
<dbReference type="OrthoDB" id="272077at2759"/>
<feature type="active site" evidence="7">
    <location>
        <position position="817"/>
    </location>
</feature>
<keyword evidence="9" id="KW-0812">Transmembrane</keyword>
<dbReference type="Proteomes" id="UP001153678">
    <property type="component" value="Unassembled WGS sequence"/>
</dbReference>
<comment type="catalytic activity">
    <reaction evidence="1 8">
        <text>Endohydrolysis of (1-&gt;4)-beta-D-glucosidic linkages in cellulose, lichenin and cereal beta-D-glucans.</text>
        <dbReference type="EC" id="3.2.1.4"/>
    </reaction>
</comment>
<keyword evidence="3" id="KW-0677">Repeat</keyword>
<dbReference type="InterPro" id="IPR012341">
    <property type="entry name" value="6hp_glycosidase-like_sf"/>
</dbReference>
<evidence type="ECO:0000256" key="9">
    <source>
        <dbReference type="SAM" id="Phobius"/>
    </source>
</evidence>
<dbReference type="InterPro" id="IPR033126">
    <property type="entry name" value="Glyco_hydro_9_Asp/Glu_AS"/>
</dbReference>
<accession>A0A9W4WSP7</accession>
<keyword evidence="4 8" id="KW-0136">Cellulose degradation</keyword>
<dbReference type="Gene3D" id="1.50.10.10">
    <property type="match status" value="1"/>
</dbReference>
<evidence type="ECO:0000256" key="2">
    <source>
        <dbReference type="ARBA" id="ARBA00007072"/>
    </source>
</evidence>
<dbReference type="PANTHER" id="PTHR46430:SF1">
    <property type="entry name" value="CHITIN SYNTHASE REGULATOR SKT5-RELATED"/>
    <property type="match status" value="1"/>
</dbReference>
<dbReference type="PANTHER" id="PTHR46430">
    <property type="entry name" value="PROTEIN SKT5-RELATED"/>
    <property type="match status" value="1"/>
</dbReference>
<keyword evidence="7 8" id="KW-0378">Hydrolase</keyword>
<dbReference type="GO" id="GO:0030245">
    <property type="term" value="P:cellulose catabolic process"/>
    <property type="evidence" value="ECO:0007669"/>
    <property type="project" value="UniProtKB-KW"/>
</dbReference>
<keyword evidence="6 7" id="KW-0624">Polysaccharide degradation</keyword>
<dbReference type="SUPFAM" id="SSF81901">
    <property type="entry name" value="HCP-like"/>
    <property type="match status" value="1"/>
</dbReference>
<evidence type="ECO:0000256" key="5">
    <source>
        <dbReference type="ARBA" id="ARBA00023277"/>
    </source>
</evidence>
<dbReference type="InterPro" id="IPR006597">
    <property type="entry name" value="Sel1-like"/>
</dbReference>
<evidence type="ECO:0000256" key="8">
    <source>
        <dbReference type="RuleBase" id="RU361166"/>
    </source>
</evidence>
<sequence>MPAEAPLLDQSHLKPGHKASLLSHSQTLELYRQNAKKTNDPDLQFEFAAFMVEASRAMNDEEAKKRDDLVKEGLALLRKLADRGHANSQYYLADCFASAIGTSKNKPDFDKAFPLFVQSSKHGHPDAAYRAGVCYEQGWGCKKDFAKSEQFFKKSASASHPGALYRLGIAELKGELGLAKNPRDGVRYLKRAAENANEEFPHALHELSELHEKGIDNVCFVDIEYAVQLLIEAANLNYAPSAFKLGEYYEYGKMGCTQDAALSIHYYTIAAQQDHRDACFALTAWYLVGSPGILPQSDTEAYLWAKRAAEKGLPKAEYAVGYFTEVGIGVKKDQLDANKWYRRAAEHGDKRAQQRLKGGVPIDEKKPKRDDLIKIVLAQDSKNYAIPAPTDIPGIPQPSPDQTNYEYSKLLSYSLYFYEAQRSGKLPPDNRVTWRGDSGLQDGSDKKVDLEGGYYDAGDHLKFTFPLSWTLSSISWGAYEWYEGYQTAGQATQIRDMIKWGTDWLIKAHSEPEVLYVMVGTADVDHNYWGPDTGIPLPRPSFNVNNSSRGTDATAEAAAAMAAASLFFKDKVQDVDYANTLSFHAKQLYEFAIETPFETYQTSVKEAVDLYSSNSYKDELVWSSLWLYKLTKDPTYFDNAVNFFKEFKLSGQVDVVNWDDKTCASYILFVQCAIELKRNDIDTWKGEAEKFLDAVISPDDPCRFTKGGLYFCEGDSDAASLNPALNAAFVSLLYAPLSSSDSKKDNYIKFATSQMNYLLGDNPMKTPYIVGVHPNSPKDPHHSGAHGGTDINNPRENMHILYGSIVGGPGKNDKYKDDRKDYKQSEVALDYNAPFQSLMAYQVINAKEDPFYVTLPPGRPQTNVALIVSLVFLFLILFGIGGGFVYWKKFKNRK</sequence>
<evidence type="ECO:0000256" key="3">
    <source>
        <dbReference type="ARBA" id="ARBA00022737"/>
    </source>
</evidence>
<evidence type="ECO:0000256" key="6">
    <source>
        <dbReference type="ARBA" id="ARBA00023326"/>
    </source>
</evidence>
<dbReference type="InterPro" id="IPR008928">
    <property type="entry name" value="6-hairpin_glycosidase_sf"/>
</dbReference>
<evidence type="ECO:0000313" key="11">
    <source>
        <dbReference type="EMBL" id="CAI2169390.1"/>
    </source>
</evidence>
<comment type="caution">
    <text evidence="11">The sequence shown here is derived from an EMBL/GenBank/DDBJ whole genome shotgun (WGS) entry which is preliminary data.</text>
</comment>
<feature type="transmembrane region" description="Helical" evidence="9">
    <location>
        <begin position="864"/>
        <end position="887"/>
    </location>
</feature>
<dbReference type="SMART" id="SM00671">
    <property type="entry name" value="SEL1"/>
    <property type="match status" value="7"/>
</dbReference>
<organism evidence="11 12">
    <name type="scientific">Funneliformis geosporum</name>
    <dbReference type="NCBI Taxonomy" id="1117311"/>
    <lineage>
        <taxon>Eukaryota</taxon>
        <taxon>Fungi</taxon>
        <taxon>Fungi incertae sedis</taxon>
        <taxon>Mucoromycota</taxon>
        <taxon>Glomeromycotina</taxon>
        <taxon>Glomeromycetes</taxon>
        <taxon>Glomerales</taxon>
        <taxon>Glomeraceae</taxon>
        <taxon>Funneliformis</taxon>
    </lineage>
</organism>
<protein>
    <recommendedName>
        <fullName evidence="8">Endoglucanase</fullName>
        <ecNumber evidence="8">3.2.1.4</ecNumber>
    </recommendedName>
</protein>
<dbReference type="InterPro" id="IPR001701">
    <property type="entry name" value="Glyco_hydro_9"/>
</dbReference>
<keyword evidence="5 7" id="KW-0119">Carbohydrate metabolism</keyword>
<dbReference type="InterPro" id="IPR051726">
    <property type="entry name" value="Chitin_Synth_Reg"/>
</dbReference>
<keyword evidence="12" id="KW-1185">Reference proteome</keyword>
<keyword evidence="7 8" id="KW-0326">Glycosidase</keyword>
<proteinExistence type="inferred from homology"/>
<gene>
    <name evidence="11" type="ORF">FWILDA_LOCUS4056</name>
</gene>
<comment type="similarity">
    <text evidence="2 7 8">Belongs to the glycosyl hydrolase 9 (cellulase E) family.</text>
</comment>
<dbReference type="EC" id="3.2.1.4" evidence="8"/>
<name>A0A9W4WSP7_9GLOM</name>
<reference evidence="11" key="1">
    <citation type="submission" date="2022-08" db="EMBL/GenBank/DDBJ databases">
        <authorList>
            <person name="Kallberg Y."/>
            <person name="Tangrot J."/>
            <person name="Rosling A."/>
        </authorList>
    </citation>
    <scope>NUCLEOTIDE SEQUENCE</scope>
    <source>
        <strain evidence="11">Wild A</strain>
    </source>
</reference>
<dbReference type="SUPFAM" id="SSF48208">
    <property type="entry name" value="Six-hairpin glycosidases"/>
    <property type="match status" value="1"/>
</dbReference>
<dbReference type="PROSITE" id="PS00698">
    <property type="entry name" value="GH9_3"/>
    <property type="match status" value="1"/>
</dbReference>